<sequence length="340" mass="37890">LPSFIISLSGTLTAYGIVIGIFSVTQALFQFPFAAASDKYGRRLVVLIGLIIYIIGTFLCFIAQDITQLIIFRAIQGAGAYSSILQAIIGDIYEKEEHGKGMGLLALSMSLGYFGGIVIGGYISSYLGFRNIFSITGILTIISGVVMIIFLKEKGNKMVKSDLESPKNENKMSLNLENIKILLQERQFVITIFLNSVRWFIFGGIMAYLIWVLQVQFILDEIQTSYVLILIVAAYIIFVFISGRLTDRHSPRKMMLIGQIIVIIFSLSFLTSIVFNLIVFLIISIFVGIGLALYEPAGNTLLLNIIEKIDPNLKGTGIGFHHLISLFFQENNHNYPGYYC</sequence>
<dbReference type="GO" id="GO:0005886">
    <property type="term" value="C:plasma membrane"/>
    <property type="evidence" value="ECO:0007669"/>
    <property type="project" value="UniProtKB-SubCell"/>
</dbReference>
<evidence type="ECO:0000256" key="3">
    <source>
        <dbReference type="ARBA" id="ARBA00022475"/>
    </source>
</evidence>
<dbReference type="SUPFAM" id="SSF103473">
    <property type="entry name" value="MFS general substrate transporter"/>
    <property type="match status" value="1"/>
</dbReference>
<proteinExistence type="predicted"/>
<evidence type="ECO:0000256" key="2">
    <source>
        <dbReference type="ARBA" id="ARBA00022448"/>
    </source>
</evidence>
<organism evidence="9">
    <name type="scientific">marine sediment metagenome</name>
    <dbReference type="NCBI Taxonomy" id="412755"/>
    <lineage>
        <taxon>unclassified sequences</taxon>
        <taxon>metagenomes</taxon>
        <taxon>ecological metagenomes</taxon>
    </lineage>
</organism>
<feature type="transmembrane region" description="Helical" evidence="7">
    <location>
        <begin position="129"/>
        <end position="151"/>
    </location>
</feature>
<feature type="transmembrane region" description="Helical" evidence="7">
    <location>
        <begin position="188"/>
        <end position="211"/>
    </location>
</feature>
<evidence type="ECO:0000259" key="8">
    <source>
        <dbReference type="PROSITE" id="PS50850"/>
    </source>
</evidence>
<dbReference type="EMBL" id="BARW01002523">
    <property type="protein sequence ID" value="GAI71820.1"/>
    <property type="molecule type" value="Genomic_DNA"/>
</dbReference>
<accession>X1S8Q5</accession>
<gene>
    <name evidence="9" type="ORF">S12H4_06978</name>
</gene>
<keyword evidence="6 7" id="KW-0472">Membrane</keyword>
<dbReference type="InterPro" id="IPR050171">
    <property type="entry name" value="MFS_Transporters"/>
</dbReference>
<name>X1S8Q5_9ZZZZ</name>
<dbReference type="GO" id="GO:0022857">
    <property type="term" value="F:transmembrane transporter activity"/>
    <property type="evidence" value="ECO:0007669"/>
    <property type="project" value="InterPro"/>
</dbReference>
<dbReference type="InterPro" id="IPR036259">
    <property type="entry name" value="MFS_trans_sf"/>
</dbReference>
<keyword evidence="5 7" id="KW-1133">Transmembrane helix</keyword>
<reference evidence="9" key="1">
    <citation type="journal article" date="2014" name="Front. Microbiol.">
        <title>High frequency of phylogenetically diverse reductive dehalogenase-homologous genes in deep subseafloor sedimentary metagenomes.</title>
        <authorList>
            <person name="Kawai M."/>
            <person name="Futagami T."/>
            <person name="Toyoda A."/>
            <person name="Takaki Y."/>
            <person name="Nishi S."/>
            <person name="Hori S."/>
            <person name="Arai W."/>
            <person name="Tsubouchi T."/>
            <person name="Morono Y."/>
            <person name="Uchiyama I."/>
            <person name="Ito T."/>
            <person name="Fujiyama A."/>
            <person name="Inagaki F."/>
            <person name="Takami H."/>
        </authorList>
    </citation>
    <scope>NUCLEOTIDE SEQUENCE</scope>
    <source>
        <strain evidence="9">Expedition CK06-06</strain>
    </source>
</reference>
<protein>
    <recommendedName>
        <fullName evidence="8">Major facilitator superfamily (MFS) profile domain-containing protein</fullName>
    </recommendedName>
</protein>
<feature type="transmembrane region" description="Helical" evidence="7">
    <location>
        <begin position="12"/>
        <end position="32"/>
    </location>
</feature>
<dbReference type="PANTHER" id="PTHR23517">
    <property type="entry name" value="RESISTANCE PROTEIN MDTM, PUTATIVE-RELATED-RELATED"/>
    <property type="match status" value="1"/>
</dbReference>
<keyword evidence="4 7" id="KW-0812">Transmembrane</keyword>
<feature type="transmembrane region" description="Helical" evidence="7">
    <location>
        <begin position="223"/>
        <end position="242"/>
    </location>
</feature>
<comment type="caution">
    <text evidence="9">The sequence shown here is derived from an EMBL/GenBank/DDBJ whole genome shotgun (WGS) entry which is preliminary data.</text>
</comment>
<evidence type="ECO:0000256" key="7">
    <source>
        <dbReference type="SAM" id="Phobius"/>
    </source>
</evidence>
<evidence type="ECO:0000256" key="1">
    <source>
        <dbReference type="ARBA" id="ARBA00004651"/>
    </source>
</evidence>
<dbReference type="Pfam" id="PF07690">
    <property type="entry name" value="MFS_1"/>
    <property type="match status" value="1"/>
</dbReference>
<dbReference type="Gene3D" id="1.20.1250.20">
    <property type="entry name" value="MFS general substrate transporter like domains"/>
    <property type="match status" value="1"/>
</dbReference>
<dbReference type="PANTHER" id="PTHR23517:SF3">
    <property type="entry name" value="INTEGRAL MEMBRANE TRANSPORT PROTEIN"/>
    <property type="match status" value="1"/>
</dbReference>
<dbReference type="CDD" id="cd17325">
    <property type="entry name" value="MFS_MdtG_SLC18_like"/>
    <property type="match status" value="1"/>
</dbReference>
<feature type="transmembrane region" description="Helical" evidence="7">
    <location>
        <begin position="44"/>
        <end position="64"/>
    </location>
</feature>
<evidence type="ECO:0000256" key="5">
    <source>
        <dbReference type="ARBA" id="ARBA00022989"/>
    </source>
</evidence>
<dbReference type="AlphaFoldDB" id="X1S8Q5"/>
<keyword evidence="3" id="KW-1003">Cell membrane</keyword>
<feature type="non-terminal residue" evidence="9">
    <location>
        <position position="1"/>
    </location>
</feature>
<dbReference type="PROSITE" id="PS50850">
    <property type="entry name" value="MFS"/>
    <property type="match status" value="1"/>
</dbReference>
<dbReference type="InterPro" id="IPR020846">
    <property type="entry name" value="MFS_dom"/>
</dbReference>
<evidence type="ECO:0000313" key="9">
    <source>
        <dbReference type="EMBL" id="GAI71820.1"/>
    </source>
</evidence>
<feature type="domain" description="Major facilitator superfamily (MFS) profile" evidence="8">
    <location>
        <begin position="1"/>
        <end position="340"/>
    </location>
</feature>
<comment type="subcellular location">
    <subcellularLocation>
        <location evidence="1">Cell membrane</location>
        <topology evidence="1">Multi-pass membrane protein</topology>
    </subcellularLocation>
</comment>
<evidence type="ECO:0000256" key="4">
    <source>
        <dbReference type="ARBA" id="ARBA00022692"/>
    </source>
</evidence>
<evidence type="ECO:0000256" key="6">
    <source>
        <dbReference type="ARBA" id="ARBA00023136"/>
    </source>
</evidence>
<dbReference type="InterPro" id="IPR011701">
    <property type="entry name" value="MFS"/>
</dbReference>
<keyword evidence="2" id="KW-0813">Transport</keyword>
<feature type="transmembrane region" description="Helical" evidence="7">
    <location>
        <begin position="101"/>
        <end position="123"/>
    </location>
</feature>